<keyword evidence="2" id="KW-0812">Transmembrane</keyword>
<dbReference type="EMBL" id="JARK01000218">
    <property type="protein sequence ID" value="EYC40356.1"/>
    <property type="molecule type" value="Genomic_DNA"/>
</dbReference>
<feature type="transmembrane region" description="Helical" evidence="2">
    <location>
        <begin position="12"/>
        <end position="36"/>
    </location>
</feature>
<name>A0A016WL72_9BILA</name>
<evidence type="ECO:0000313" key="3">
    <source>
        <dbReference type="EMBL" id="EYC40356.1"/>
    </source>
</evidence>
<gene>
    <name evidence="3" type="primary">Acey_s0618.g711</name>
    <name evidence="3" type="ORF">Y032_0618g711</name>
</gene>
<keyword evidence="2" id="KW-1133">Transmembrane helix</keyword>
<keyword evidence="2" id="KW-0472">Membrane</keyword>
<protein>
    <submittedName>
        <fullName evidence="3">Uncharacterized protein</fullName>
    </submittedName>
</protein>
<evidence type="ECO:0000256" key="1">
    <source>
        <dbReference type="SAM" id="MobiDB-lite"/>
    </source>
</evidence>
<sequence>MPRCFLQDHGLIVGIVAAVIILIIIVAVATIFLLVARKKKAQKNAQKRVALAKKPRKMESANINATKFTHGGALVLDPKLRGPVVHACSSQEKISIHSIQFDPHLNEIVDIGSDVEIMKENADTTTLGTEVGTKVGKTILSIRRAIDRRKPVAAKTPGGMAAKTPGGGASPMSPQGAPQGTPQGTANRTPGKLTSKRHALKQAAPKRKRATPQNE</sequence>
<comment type="caution">
    <text evidence="3">The sequence shown here is derived from an EMBL/GenBank/DDBJ whole genome shotgun (WGS) entry which is preliminary data.</text>
</comment>
<dbReference type="OrthoDB" id="5876428at2759"/>
<proteinExistence type="predicted"/>
<evidence type="ECO:0000256" key="2">
    <source>
        <dbReference type="SAM" id="Phobius"/>
    </source>
</evidence>
<accession>A0A016WL72</accession>
<dbReference type="Proteomes" id="UP000024635">
    <property type="component" value="Unassembled WGS sequence"/>
</dbReference>
<feature type="region of interest" description="Disordered" evidence="1">
    <location>
        <begin position="148"/>
        <end position="215"/>
    </location>
</feature>
<keyword evidence="4" id="KW-1185">Reference proteome</keyword>
<reference evidence="4" key="1">
    <citation type="journal article" date="2015" name="Nat. Genet.">
        <title>The genome and transcriptome of the zoonotic hookworm Ancylostoma ceylanicum identify infection-specific gene families.</title>
        <authorList>
            <person name="Schwarz E.M."/>
            <person name="Hu Y."/>
            <person name="Antoshechkin I."/>
            <person name="Miller M.M."/>
            <person name="Sternberg P.W."/>
            <person name="Aroian R.V."/>
        </authorList>
    </citation>
    <scope>NUCLEOTIDE SEQUENCE</scope>
    <source>
        <strain evidence="4">HY135</strain>
    </source>
</reference>
<feature type="compositionally biased region" description="Polar residues" evidence="1">
    <location>
        <begin position="172"/>
        <end position="188"/>
    </location>
</feature>
<feature type="compositionally biased region" description="Basic residues" evidence="1">
    <location>
        <begin position="194"/>
        <end position="215"/>
    </location>
</feature>
<dbReference type="AlphaFoldDB" id="A0A016WL72"/>
<evidence type="ECO:0000313" key="4">
    <source>
        <dbReference type="Proteomes" id="UP000024635"/>
    </source>
</evidence>
<organism evidence="3 4">
    <name type="scientific">Ancylostoma ceylanicum</name>
    <dbReference type="NCBI Taxonomy" id="53326"/>
    <lineage>
        <taxon>Eukaryota</taxon>
        <taxon>Metazoa</taxon>
        <taxon>Ecdysozoa</taxon>
        <taxon>Nematoda</taxon>
        <taxon>Chromadorea</taxon>
        <taxon>Rhabditida</taxon>
        <taxon>Rhabditina</taxon>
        <taxon>Rhabditomorpha</taxon>
        <taxon>Strongyloidea</taxon>
        <taxon>Ancylostomatidae</taxon>
        <taxon>Ancylostomatinae</taxon>
        <taxon>Ancylostoma</taxon>
    </lineage>
</organism>